<dbReference type="AlphaFoldDB" id="A0AA36J9B0"/>
<dbReference type="EMBL" id="CAUJNA010003389">
    <property type="protein sequence ID" value="CAJ1400884.1"/>
    <property type="molecule type" value="Genomic_DNA"/>
</dbReference>
<reference evidence="1" key="1">
    <citation type="submission" date="2023-08" db="EMBL/GenBank/DDBJ databases">
        <authorList>
            <person name="Chen Y."/>
            <person name="Shah S."/>
            <person name="Dougan E. K."/>
            <person name="Thang M."/>
            <person name="Chan C."/>
        </authorList>
    </citation>
    <scope>NUCLEOTIDE SEQUENCE</scope>
</reference>
<proteinExistence type="predicted"/>
<accession>A0AA36J9B0</accession>
<protein>
    <submittedName>
        <fullName evidence="1">Uncharacterized protein</fullName>
    </submittedName>
</protein>
<organism evidence="1 2">
    <name type="scientific">Effrenium voratum</name>
    <dbReference type="NCBI Taxonomy" id="2562239"/>
    <lineage>
        <taxon>Eukaryota</taxon>
        <taxon>Sar</taxon>
        <taxon>Alveolata</taxon>
        <taxon>Dinophyceae</taxon>
        <taxon>Suessiales</taxon>
        <taxon>Symbiodiniaceae</taxon>
        <taxon>Effrenium</taxon>
    </lineage>
</organism>
<evidence type="ECO:0000313" key="2">
    <source>
        <dbReference type="Proteomes" id="UP001178507"/>
    </source>
</evidence>
<comment type="caution">
    <text evidence="1">The sequence shown here is derived from an EMBL/GenBank/DDBJ whole genome shotgun (WGS) entry which is preliminary data.</text>
</comment>
<dbReference type="Proteomes" id="UP001178507">
    <property type="component" value="Unassembled WGS sequence"/>
</dbReference>
<sequence>MHPSPQATFASSCLLQFLFVLESMMSYMKKLRFLTKAKTAKGIGNGRRTSSTDPRKVQNSQLREGQVDIGEIKAAGNVIQRLCMTQQRTMMFCTEVVIKAQPAKSVIKALCRFQATSRHR</sequence>
<gene>
    <name evidence="1" type="ORF">EVOR1521_LOCUS24128</name>
</gene>
<evidence type="ECO:0000313" key="1">
    <source>
        <dbReference type="EMBL" id="CAJ1400884.1"/>
    </source>
</evidence>
<name>A0AA36J9B0_9DINO</name>
<keyword evidence="2" id="KW-1185">Reference proteome</keyword>